<dbReference type="EMBL" id="LCKS01000004">
    <property type="protein sequence ID" value="KKU03030.1"/>
    <property type="molecule type" value="Genomic_DNA"/>
</dbReference>
<accession>A0A0G1Q2X9</accession>
<dbReference type="GO" id="GO:0015935">
    <property type="term" value="C:small ribosomal subunit"/>
    <property type="evidence" value="ECO:0007669"/>
    <property type="project" value="TreeGrafter"/>
</dbReference>
<evidence type="ECO:0000256" key="6">
    <source>
        <dbReference type="SAM" id="MobiDB-lite"/>
    </source>
</evidence>
<keyword evidence="3 4" id="KW-0687">Ribonucleoprotein</keyword>
<name>A0A0G1Q2X9_9BACT</name>
<dbReference type="PANTHER" id="PTHR21569">
    <property type="entry name" value="RIBOSOMAL PROTEIN S9"/>
    <property type="match status" value="1"/>
</dbReference>
<comment type="caution">
    <text evidence="7">The sequence shown here is derived from an EMBL/GenBank/DDBJ whole genome shotgun (WGS) entry which is preliminary data.</text>
</comment>
<dbReference type="PATRIC" id="fig|1618366.3.peg.388"/>
<keyword evidence="2 4" id="KW-0689">Ribosomal protein</keyword>
<dbReference type="Pfam" id="PF00380">
    <property type="entry name" value="Ribosomal_S9"/>
    <property type="match status" value="1"/>
</dbReference>
<evidence type="ECO:0000313" key="7">
    <source>
        <dbReference type="EMBL" id="KKU03030.1"/>
    </source>
</evidence>
<evidence type="ECO:0000256" key="4">
    <source>
        <dbReference type="RuleBase" id="RU003815"/>
    </source>
</evidence>
<gene>
    <name evidence="7" type="ORF">UX05_C0004G0039</name>
</gene>
<evidence type="ECO:0000256" key="2">
    <source>
        <dbReference type="ARBA" id="ARBA00022980"/>
    </source>
</evidence>
<dbReference type="Gene3D" id="3.30.230.10">
    <property type="match status" value="1"/>
</dbReference>
<dbReference type="InterPro" id="IPR020574">
    <property type="entry name" value="Ribosomal_uS9_CS"/>
</dbReference>
<comment type="similarity">
    <text evidence="1 4">Belongs to the universal ribosomal protein uS9 family.</text>
</comment>
<evidence type="ECO:0000313" key="8">
    <source>
        <dbReference type="Proteomes" id="UP000034264"/>
    </source>
</evidence>
<dbReference type="Proteomes" id="UP000034264">
    <property type="component" value="Unassembled WGS sequence"/>
</dbReference>
<feature type="region of interest" description="Disordered" evidence="6">
    <location>
        <begin position="124"/>
        <end position="146"/>
    </location>
</feature>
<reference evidence="7 8" key="1">
    <citation type="journal article" date="2015" name="Nature">
        <title>rRNA introns, odd ribosomes, and small enigmatic genomes across a large radiation of phyla.</title>
        <authorList>
            <person name="Brown C.T."/>
            <person name="Hug L.A."/>
            <person name="Thomas B.C."/>
            <person name="Sharon I."/>
            <person name="Castelle C.J."/>
            <person name="Singh A."/>
            <person name="Wilkins M.J."/>
            <person name="Williams K.H."/>
            <person name="Banfield J.F."/>
        </authorList>
    </citation>
    <scope>NUCLEOTIDE SEQUENCE [LARGE SCALE GENOMIC DNA]</scope>
</reference>
<dbReference type="AlphaFoldDB" id="A0A0G1Q2X9"/>
<evidence type="ECO:0000256" key="1">
    <source>
        <dbReference type="ARBA" id="ARBA00005251"/>
    </source>
</evidence>
<dbReference type="PANTHER" id="PTHR21569:SF1">
    <property type="entry name" value="SMALL RIBOSOMAL SUBUNIT PROTEIN US9M"/>
    <property type="match status" value="1"/>
</dbReference>
<dbReference type="GO" id="GO:0003723">
    <property type="term" value="F:RNA binding"/>
    <property type="evidence" value="ECO:0007669"/>
    <property type="project" value="TreeGrafter"/>
</dbReference>
<protein>
    <recommendedName>
        <fullName evidence="5">30S ribosomal protein S9</fullName>
    </recommendedName>
</protein>
<dbReference type="InterPro" id="IPR014721">
    <property type="entry name" value="Ribsml_uS5_D2-typ_fold_subgr"/>
</dbReference>
<dbReference type="GO" id="GO:0006412">
    <property type="term" value="P:translation"/>
    <property type="evidence" value="ECO:0007669"/>
    <property type="project" value="InterPro"/>
</dbReference>
<dbReference type="InterPro" id="IPR020568">
    <property type="entry name" value="Ribosomal_Su5_D2-typ_SF"/>
</dbReference>
<sequence>MPVKLTLMASTSSNRKIDKIIAAAIGRRKTSVASVRLFSGTGEMTVNGKPISQYFPGPVAKTRYLLPFVTSAVSKYTASIKVHGGGLYGQLDAAVLGLSRALVAAGDKFKSPLRQAGLLTRDSRTRQRRMIGMGGKARRKRQSPKR</sequence>
<dbReference type="PROSITE" id="PS00360">
    <property type="entry name" value="RIBOSOMAL_S9"/>
    <property type="match status" value="1"/>
</dbReference>
<proteinExistence type="inferred from homology"/>
<organism evidence="7 8">
    <name type="scientific">Candidatus Amesbacteria bacterium GW2011_GWC2_45_19</name>
    <dbReference type="NCBI Taxonomy" id="1618366"/>
    <lineage>
        <taxon>Bacteria</taxon>
        <taxon>Candidatus Amesiibacteriota</taxon>
    </lineage>
</organism>
<dbReference type="GO" id="GO:0003735">
    <property type="term" value="F:structural constituent of ribosome"/>
    <property type="evidence" value="ECO:0007669"/>
    <property type="project" value="InterPro"/>
</dbReference>
<feature type="compositionally biased region" description="Basic residues" evidence="6">
    <location>
        <begin position="136"/>
        <end position="146"/>
    </location>
</feature>
<dbReference type="InterPro" id="IPR000754">
    <property type="entry name" value="Ribosomal_uS9"/>
</dbReference>
<evidence type="ECO:0000256" key="3">
    <source>
        <dbReference type="ARBA" id="ARBA00023274"/>
    </source>
</evidence>
<evidence type="ECO:0000256" key="5">
    <source>
        <dbReference type="RuleBase" id="RU003816"/>
    </source>
</evidence>
<dbReference type="SUPFAM" id="SSF54211">
    <property type="entry name" value="Ribosomal protein S5 domain 2-like"/>
    <property type="match status" value="1"/>
</dbReference>